<dbReference type="PANTHER" id="PTHR19324:SF33">
    <property type="entry name" value="MUCIN-5AC"/>
    <property type="match status" value="1"/>
</dbReference>
<comment type="caution">
    <text evidence="3">The sequence shown here is derived from an EMBL/GenBank/DDBJ whole genome shotgun (WGS) entry which is preliminary data.</text>
</comment>
<dbReference type="Proteomes" id="UP000078046">
    <property type="component" value="Unassembled WGS sequence"/>
</dbReference>
<evidence type="ECO:0000259" key="2">
    <source>
        <dbReference type="Pfam" id="PF16977"/>
    </source>
</evidence>
<feature type="transmembrane region" description="Helical" evidence="1">
    <location>
        <begin position="223"/>
        <end position="247"/>
    </location>
</feature>
<evidence type="ECO:0000313" key="3">
    <source>
        <dbReference type="EMBL" id="OAF69883.1"/>
    </source>
</evidence>
<keyword evidence="1" id="KW-0812">Transmembrane</keyword>
<dbReference type="Pfam" id="PF16977">
    <property type="entry name" value="ApeC"/>
    <property type="match status" value="1"/>
</dbReference>
<proteinExistence type="predicted"/>
<name>A0A177B8D0_9BILA</name>
<dbReference type="PANTHER" id="PTHR19324">
    <property type="entry name" value="PERFORIN-LIKE PROTEIN 1"/>
    <property type="match status" value="1"/>
</dbReference>
<sequence length="276" mass="31756">MIITARITVEACRQNYWWTAITCISHIRPKEGCPKGYWDIGRVVYGSDNNVTTASETLIHFDENTYSNGFCTQRINKDLKPTSFPSGSYCVFQHYKCPPKLTASSFTWKRINQKKYIEPIPFRGNETFSSINFCCGNDVDGGDIALPIDKPFYLIKFASHCQKVYGLSHNEEKITYTFKAMHIIIDGGLPPSHKIINVDGSTHIEIQFCYYQKKFDKTFDSNMFSIILCVTVLCFSIFSLIFTAFIMRKKDLKKTQKCKKINDATNRNTLKFNLKL</sequence>
<keyword evidence="4" id="KW-1185">Reference proteome</keyword>
<protein>
    <recommendedName>
        <fullName evidence="2">Apextrin C-terminal domain-containing protein</fullName>
    </recommendedName>
</protein>
<organism evidence="3 4">
    <name type="scientific">Intoshia linei</name>
    <dbReference type="NCBI Taxonomy" id="1819745"/>
    <lineage>
        <taxon>Eukaryota</taxon>
        <taxon>Metazoa</taxon>
        <taxon>Spiralia</taxon>
        <taxon>Lophotrochozoa</taxon>
        <taxon>Mesozoa</taxon>
        <taxon>Orthonectida</taxon>
        <taxon>Rhopaluridae</taxon>
        <taxon>Intoshia</taxon>
    </lineage>
</organism>
<reference evidence="3 4" key="1">
    <citation type="submission" date="2016-04" db="EMBL/GenBank/DDBJ databases">
        <title>The genome of Intoshia linei affirms orthonectids as highly simplified spiralians.</title>
        <authorList>
            <person name="Mikhailov K.V."/>
            <person name="Slusarev G.S."/>
            <person name="Nikitin M.A."/>
            <person name="Logacheva M.D."/>
            <person name="Penin A."/>
            <person name="Aleoshin V."/>
            <person name="Panchin Y.V."/>
        </authorList>
    </citation>
    <scope>NUCLEOTIDE SEQUENCE [LARGE SCALE GENOMIC DNA]</scope>
    <source>
        <strain evidence="3">Intl2013</strain>
        <tissue evidence="3">Whole animal</tissue>
    </source>
</reference>
<dbReference type="EMBL" id="LWCA01000215">
    <property type="protein sequence ID" value="OAF69883.1"/>
    <property type="molecule type" value="Genomic_DNA"/>
</dbReference>
<dbReference type="AlphaFoldDB" id="A0A177B8D0"/>
<gene>
    <name evidence="3" type="ORF">A3Q56_02325</name>
</gene>
<keyword evidence="1" id="KW-1133">Transmembrane helix</keyword>
<dbReference type="OrthoDB" id="5954510at2759"/>
<feature type="domain" description="Apextrin C-terminal" evidence="2">
    <location>
        <begin position="28"/>
        <end position="211"/>
    </location>
</feature>
<evidence type="ECO:0000256" key="1">
    <source>
        <dbReference type="SAM" id="Phobius"/>
    </source>
</evidence>
<accession>A0A177B8D0</accession>
<keyword evidence="1" id="KW-0472">Membrane</keyword>
<evidence type="ECO:0000313" key="4">
    <source>
        <dbReference type="Proteomes" id="UP000078046"/>
    </source>
</evidence>
<dbReference type="InterPro" id="IPR031569">
    <property type="entry name" value="ApeC"/>
</dbReference>